<dbReference type="RefSeq" id="YP_004376639.1">
    <property type="nucleotide sequence ID" value="NC_015403.1"/>
</dbReference>
<organism evidence="1">
    <name type="scientific">Fistulifera solaris</name>
    <name type="common">Oleaginous diatom</name>
    <dbReference type="NCBI Taxonomy" id="1519565"/>
    <lineage>
        <taxon>Eukaryota</taxon>
        <taxon>Sar</taxon>
        <taxon>Stramenopiles</taxon>
        <taxon>Ochrophyta</taxon>
        <taxon>Bacillariophyta</taxon>
        <taxon>Bacillariophyceae</taxon>
        <taxon>Bacillariophycidae</taxon>
        <taxon>Naviculales</taxon>
        <taxon>Naviculaceae</taxon>
        <taxon>Fistulifera</taxon>
    </lineage>
</organism>
<accession>F3Y7G0</accession>
<keyword evidence="1" id="KW-0150">Chloroplast</keyword>
<geneLocation type="chloroplast" evidence="1"/>
<protein>
    <submittedName>
        <fullName evidence="1">Uncharacterized protein</fullName>
    </submittedName>
</protein>
<keyword evidence="1" id="KW-0934">Plastid</keyword>
<gene>
    <name evidence="1" type="primary">JC082</name>
</gene>
<reference evidence="1" key="1">
    <citation type="journal article" date="2011" name="Photosyn. Res.">
        <title>High-throughput pyrosequencing of the chloroplast genome of a highly neutral-lipid-producing marine pennate diatom, Fistulifera sp. strain JPCC DA0580.</title>
        <authorList>
            <person name="Tanaka T."/>
            <person name="Fukuda Y."/>
            <person name="Yoshino T."/>
            <person name="Maeda Y."/>
            <person name="Muto M."/>
            <person name="Matsumoto M."/>
            <person name="Mayama S."/>
            <person name="Matsunaga T."/>
        </authorList>
    </citation>
    <scope>NUCLEOTIDE SEQUENCE</scope>
    <source>
        <strain evidence="1">JPCC DA0580</strain>
    </source>
</reference>
<dbReference type="AlphaFoldDB" id="F3Y7G0"/>
<dbReference type="EMBL" id="AP011960">
    <property type="protein sequence ID" value="BAK19005.1"/>
    <property type="molecule type" value="Genomic_DNA"/>
</dbReference>
<sequence length="91" mass="11193">MIQFLKFLVYVRNLDYDSEFLGATRYRCVTFKLNHFLEFLHGPNYRSTYQLKKLRDFCDEIQKDFFVRSFNDKYFQSLISVPKVEVYKKHD</sequence>
<dbReference type="GeneID" id="10446668"/>
<proteinExistence type="predicted"/>
<evidence type="ECO:0000313" key="1">
    <source>
        <dbReference type="EMBL" id="BAK19005.1"/>
    </source>
</evidence>
<name>F3Y7G0_FISSO</name>